<evidence type="ECO:0000313" key="2">
    <source>
        <dbReference type="Proteomes" id="UP001054945"/>
    </source>
</evidence>
<organism evidence="1 2">
    <name type="scientific">Caerostris extrusa</name>
    <name type="common">Bark spider</name>
    <name type="synonym">Caerostris bankana</name>
    <dbReference type="NCBI Taxonomy" id="172846"/>
    <lineage>
        <taxon>Eukaryota</taxon>
        <taxon>Metazoa</taxon>
        <taxon>Ecdysozoa</taxon>
        <taxon>Arthropoda</taxon>
        <taxon>Chelicerata</taxon>
        <taxon>Arachnida</taxon>
        <taxon>Araneae</taxon>
        <taxon>Araneomorphae</taxon>
        <taxon>Entelegynae</taxon>
        <taxon>Araneoidea</taxon>
        <taxon>Araneidae</taxon>
        <taxon>Caerostris</taxon>
    </lineage>
</organism>
<gene>
    <name evidence="1" type="ORF">CEXT_36891</name>
</gene>
<accession>A0AAV4VV94</accession>
<dbReference type="AlphaFoldDB" id="A0AAV4VV94"/>
<name>A0AAV4VV94_CAEEX</name>
<dbReference type="EMBL" id="BPLR01015207">
    <property type="protein sequence ID" value="GIY74365.1"/>
    <property type="molecule type" value="Genomic_DNA"/>
</dbReference>
<proteinExistence type="predicted"/>
<keyword evidence="2" id="KW-1185">Reference proteome</keyword>
<protein>
    <submittedName>
        <fullName evidence="1">Uncharacterized protein</fullName>
    </submittedName>
</protein>
<feature type="non-terminal residue" evidence="1">
    <location>
        <position position="31"/>
    </location>
</feature>
<reference evidence="1 2" key="1">
    <citation type="submission" date="2021-06" db="EMBL/GenBank/DDBJ databases">
        <title>Caerostris extrusa draft genome.</title>
        <authorList>
            <person name="Kono N."/>
            <person name="Arakawa K."/>
        </authorList>
    </citation>
    <scope>NUCLEOTIDE SEQUENCE [LARGE SCALE GENOMIC DNA]</scope>
</reference>
<dbReference type="Proteomes" id="UP001054945">
    <property type="component" value="Unassembled WGS sequence"/>
</dbReference>
<evidence type="ECO:0000313" key="1">
    <source>
        <dbReference type="EMBL" id="GIY74365.1"/>
    </source>
</evidence>
<comment type="caution">
    <text evidence="1">The sequence shown here is derived from an EMBL/GenBank/DDBJ whole genome shotgun (WGS) entry which is preliminary data.</text>
</comment>
<sequence>MICTVIGTSPMLITVASRLELVRACGKETVR</sequence>